<name>A0A8B8A3X8_ACAPL</name>
<evidence type="ECO:0000256" key="7">
    <source>
        <dbReference type="SAM" id="MobiDB-lite"/>
    </source>
</evidence>
<dbReference type="KEGG" id="aplc:110990073"/>
<dbReference type="Gene3D" id="1.20.120.730">
    <property type="entry name" value="Sec23/Sec24 helical domain"/>
    <property type="match status" value="1"/>
</dbReference>
<reference evidence="14" key="1">
    <citation type="submission" date="2025-08" db="UniProtKB">
        <authorList>
            <consortium name="RefSeq"/>
        </authorList>
    </citation>
    <scope>IDENTIFICATION</scope>
</reference>
<dbReference type="AlphaFoldDB" id="A0A8B8A3X8"/>
<dbReference type="InterPro" id="IPR012990">
    <property type="entry name" value="Beta-sandwich_Sec23_24"/>
</dbReference>
<dbReference type="FunFam" id="3.40.50.410:FF:000020">
    <property type="entry name" value="protein transport protein Sec24D isoform X1"/>
    <property type="match status" value="1"/>
</dbReference>
<feature type="compositionally biased region" description="Low complexity" evidence="7">
    <location>
        <begin position="367"/>
        <end position="379"/>
    </location>
</feature>
<feature type="region of interest" description="Disordered" evidence="7">
    <location>
        <begin position="1"/>
        <end position="400"/>
    </location>
</feature>
<dbReference type="InterPro" id="IPR050550">
    <property type="entry name" value="SEC23_SEC24_subfamily"/>
</dbReference>
<evidence type="ECO:0000313" key="14">
    <source>
        <dbReference type="RefSeq" id="XP_022110606.1"/>
    </source>
</evidence>
<comment type="subcellular location">
    <subcellularLocation>
        <location evidence="1">Cytoplasmic vesicle</location>
        <location evidence="1">COPII-coated vesicle membrane</location>
        <topology evidence="1">Peripheral membrane protein</topology>
        <orientation evidence="1">Cytoplasmic side</orientation>
    </subcellularLocation>
    <subcellularLocation>
        <location evidence="2">Endoplasmic reticulum membrane</location>
        <topology evidence="2">Peripheral membrane protein</topology>
        <orientation evidence="2">Cytoplasmic side</orientation>
    </subcellularLocation>
</comment>
<dbReference type="SUPFAM" id="SSF53300">
    <property type="entry name" value="vWA-like"/>
    <property type="match status" value="1"/>
</dbReference>
<dbReference type="InterPro" id="IPR041742">
    <property type="entry name" value="Sec24-like_trunk_dom"/>
</dbReference>
<organism evidence="13 14">
    <name type="scientific">Acanthaster planci</name>
    <name type="common">Crown-of-thorns starfish</name>
    <dbReference type="NCBI Taxonomy" id="133434"/>
    <lineage>
        <taxon>Eukaryota</taxon>
        <taxon>Metazoa</taxon>
        <taxon>Echinodermata</taxon>
        <taxon>Eleutherozoa</taxon>
        <taxon>Asterozoa</taxon>
        <taxon>Asteroidea</taxon>
        <taxon>Valvatacea</taxon>
        <taxon>Valvatida</taxon>
        <taxon>Acanthasteridae</taxon>
        <taxon>Acanthaster</taxon>
    </lineage>
</organism>
<dbReference type="Pfam" id="PF04815">
    <property type="entry name" value="Sec23_helical"/>
    <property type="match status" value="1"/>
</dbReference>
<evidence type="ECO:0000259" key="9">
    <source>
        <dbReference type="Pfam" id="PF04810"/>
    </source>
</evidence>
<dbReference type="SUPFAM" id="SSF82754">
    <property type="entry name" value="C-terminal, gelsolin-like domain of Sec23/24"/>
    <property type="match status" value="1"/>
</dbReference>
<dbReference type="GO" id="GO:0070971">
    <property type="term" value="C:endoplasmic reticulum exit site"/>
    <property type="evidence" value="ECO:0007669"/>
    <property type="project" value="TreeGrafter"/>
</dbReference>
<evidence type="ECO:0000256" key="6">
    <source>
        <dbReference type="ARBA" id="ARBA00023329"/>
    </source>
</evidence>
<protein>
    <submittedName>
        <fullName evidence="14">Protein transport protein Sec24C-like isoform X1</fullName>
    </submittedName>
</protein>
<dbReference type="Pfam" id="PF04811">
    <property type="entry name" value="Sec23_trunk"/>
    <property type="match status" value="1"/>
</dbReference>
<keyword evidence="4" id="KW-0813">Transport</keyword>
<dbReference type="InterPro" id="IPR036180">
    <property type="entry name" value="Gelsolin-like_dom_sf"/>
</dbReference>
<proteinExistence type="inferred from homology"/>
<feature type="domain" description="Sec23/Sec24 helical" evidence="11">
    <location>
        <begin position="921"/>
        <end position="1020"/>
    </location>
</feature>
<evidence type="ECO:0000259" key="11">
    <source>
        <dbReference type="Pfam" id="PF04815"/>
    </source>
</evidence>
<dbReference type="InterPro" id="IPR006900">
    <property type="entry name" value="Sec23/24_helical_dom"/>
</dbReference>
<keyword evidence="6" id="KW-0968">Cytoplasmic vesicle</keyword>
<feature type="domain" description="Sec23/Sec24 beta-sandwich" evidence="12">
    <location>
        <begin position="825"/>
        <end position="908"/>
    </location>
</feature>
<feature type="compositionally biased region" description="Low complexity" evidence="7">
    <location>
        <begin position="125"/>
        <end position="141"/>
    </location>
</feature>
<dbReference type="InterPro" id="IPR007123">
    <property type="entry name" value="Gelsolin-like_dom"/>
</dbReference>
<dbReference type="Gene3D" id="2.60.40.1670">
    <property type="entry name" value="beta-sandwich domain of Sec23/24"/>
    <property type="match status" value="1"/>
</dbReference>
<dbReference type="Proteomes" id="UP000694845">
    <property type="component" value="Unplaced"/>
</dbReference>
<dbReference type="GO" id="GO:0008270">
    <property type="term" value="F:zinc ion binding"/>
    <property type="evidence" value="ECO:0007669"/>
    <property type="project" value="InterPro"/>
</dbReference>
<sequence>MSQFMNQGTPQQQGGYNPQQNYGQPPQQGRGPGVYGAPPANNYYGGHGGPGMNSQPPPTSVPPPMGPPAQGTKQPMGAYGEGRSNYPPQGYGPGSPAMNGPSSQGGQPPLSNQQPAYSQPLQNNGYSGPPSVSSGAPLLGGPPTGPGQIGYGGQQNSRMATSQPGPPTQPPASQSGYYQPQQQQYGTAPGQLTNQMAGMNLSGPQRGMGPPPTSVSRPQPPSSMSGPPPHSMSGPPSSMSGPPPHSMSGPPSSMSGPPQASMNVPQQRGMPPSSMPSSSAPPSVFQTSGGGAPPPSGPPYSVSGPTMGYQQPGPRSGPTPPMSPAAGSPRTGGAPPYGGMGQPGVQQPGMSQPGIAQPGMGQPGRVQPGMGPPGMTQPGMGPPGMGQPGMAQPPQKRLDPDQMPSVIQVIEDDKRNRGNQQFITNVRGQVPPLVTTDFQVVDQGNCSPRFMRSTMYNIPCSQDMIKQSQVPVGIVISPFAKLPDNEAPPPIVDHGPNGPVRCNRCKAYMCSFMQFVDGGRRFSCAFCTCITEVPPEYFQPLDHNSRRVDAYERAELCRGTFEYLATADYCKNNTLPKPPAFIFMIDVTYQSIKTGMVHLLCRELRSLLEKLPCEHGMQESVIRVGFVTYDSSLHFYNLNSALAQPQMLVVSDVHDVFLPLLDGFLVNLSESKAVIESLLEQIPQMFAETRETETMLGPVVQAGLEAIKSSDRTGKLFVFHASLPIADAPGKLKNRDDRKLLGTEKEKTLLSPQINFYTKLGQDCVAAGCSVDLFLFPSSYVDVASIGQVTTLTGGQCYKYNYFQAANDGERFIQDLTHNIQRPIGFDAVLRVRTSTGIRPTDFFGNFHMANTTDVELAAIDSDKAVTVEIKHDDKLTEDGGAFVQVALLYTSVSGQRRLRIINQSYNCCLQMADMYRNCEMDAIINFLAKQAVKSVLTSNPKAIREGLTNRCAATLACYRRNCASPSSQGQLILPECMKLLPLYINCILKSDALSGCTDITTDDRSWLMDTVRSMDVRSTAVYFYPRLIPLHDLNPNSSGIQTAIRCSVERLRDNGVYLLENGNVMFMWIGLHVSNDWVQDVFGVHSPAQIDIDSSKLLHMDNPTSQGVRNVVEKIRKMRPRYMKLTFVRQRDTLEAWFRHFLVEDKGANASASYVDFLIHMHKEIRNLLN</sequence>
<dbReference type="SUPFAM" id="SSF82919">
    <property type="entry name" value="Zn-finger domain of Sec23/24"/>
    <property type="match status" value="1"/>
</dbReference>
<comment type="similarity">
    <text evidence="3">Belongs to the SEC23/SEC24 family. SEC24 subfamily.</text>
</comment>
<feature type="compositionally biased region" description="Low complexity" evidence="7">
    <location>
        <begin position="231"/>
        <end position="258"/>
    </location>
</feature>
<dbReference type="Pfam" id="PF04810">
    <property type="entry name" value="zf-Sec23_Sec24"/>
    <property type="match status" value="1"/>
</dbReference>
<dbReference type="GO" id="GO:0090110">
    <property type="term" value="P:COPII-coated vesicle cargo loading"/>
    <property type="evidence" value="ECO:0007669"/>
    <property type="project" value="TreeGrafter"/>
</dbReference>
<feature type="domain" description="Zinc finger Sec23/Sec24-type" evidence="9">
    <location>
        <begin position="499"/>
        <end position="537"/>
    </location>
</feature>
<dbReference type="InterPro" id="IPR036465">
    <property type="entry name" value="vWFA_dom_sf"/>
</dbReference>
<feature type="compositionally biased region" description="Low complexity" evidence="7">
    <location>
        <begin position="171"/>
        <end position="191"/>
    </location>
</feature>
<evidence type="ECO:0000256" key="3">
    <source>
        <dbReference type="ARBA" id="ARBA00008334"/>
    </source>
</evidence>
<keyword evidence="13" id="KW-1185">Reference proteome</keyword>
<dbReference type="InterPro" id="IPR036174">
    <property type="entry name" value="Znf_Sec23_Sec24_sf"/>
</dbReference>
<dbReference type="PANTHER" id="PTHR13803:SF4">
    <property type="entry name" value="SECRETORY 24CD, ISOFORM C"/>
    <property type="match status" value="1"/>
</dbReference>
<evidence type="ECO:0000313" key="13">
    <source>
        <dbReference type="Proteomes" id="UP000694845"/>
    </source>
</evidence>
<dbReference type="RefSeq" id="XP_022110606.1">
    <property type="nucleotide sequence ID" value="XM_022254914.1"/>
</dbReference>
<feature type="compositionally biased region" description="Polar residues" evidence="7">
    <location>
        <begin position="154"/>
        <end position="163"/>
    </location>
</feature>
<keyword evidence="5" id="KW-0653">Protein transport</keyword>
<evidence type="ECO:0000259" key="10">
    <source>
        <dbReference type="Pfam" id="PF04811"/>
    </source>
</evidence>
<dbReference type="Gene3D" id="3.40.50.410">
    <property type="entry name" value="von Willebrand factor, type A domain"/>
    <property type="match status" value="1"/>
</dbReference>
<evidence type="ECO:0000259" key="12">
    <source>
        <dbReference type="Pfam" id="PF08033"/>
    </source>
</evidence>
<evidence type="ECO:0000256" key="4">
    <source>
        <dbReference type="ARBA" id="ARBA00022448"/>
    </source>
</evidence>
<evidence type="ECO:0000256" key="2">
    <source>
        <dbReference type="ARBA" id="ARBA00004397"/>
    </source>
</evidence>
<dbReference type="OMA" id="INPFMTF"/>
<dbReference type="GO" id="GO:0030127">
    <property type="term" value="C:COPII vesicle coat"/>
    <property type="evidence" value="ECO:0007669"/>
    <property type="project" value="InterPro"/>
</dbReference>
<dbReference type="CDD" id="cd01479">
    <property type="entry name" value="Sec24-like"/>
    <property type="match status" value="1"/>
</dbReference>
<dbReference type="SUPFAM" id="SSF81811">
    <property type="entry name" value="Helical domain of Sec23/24"/>
    <property type="match status" value="1"/>
</dbReference>
<dbReference type="GeneID" id="110990073"/>
<feature type="domain" description="Sec23/Sec24 trunk" evidence="10">
    <location>
        <begin position="576"/>
        <end position="819"/>
    </location>
</feature>
<dbReference type="SUPFAM" id="SSF81995">
    <property type="entry name" value="beta-sandwich domain of Sec23/24"/>
    <property type="match status" value="1"/>
</dbReference>
<dbReference type="Pfam" id="PF08033">
    <property type="entry name" value="Sec23_BS"/>
    <property type="match status" value="1"/>
</dbReference>
<dbReference type="Gene3D" id="3.40.20.10">
    <property type="entry name" value="Severin"/>
    <property type="match status" value="1"/>
</dbReference>
<dbReference type="Gene3D" id="2.30.30.380">
    <property type="entry name" value="Zn-finger domain of Sec23/24"/>
    <property type="match status" value="1"/>
</dbReference>
<dbReference type="InterPro" id="IPR029006">
    <property type="entry name" value="ADF-H/Gelsolin-like_dom_sf"/>
</dbReference>
<dbReference type="OrthoDB" id="49016at2759"/>
<feature type="domain" description="Gelsolin-like" evidence="8">
    <location>
        <begin position="1044"/>
        <end position="1095"/>
    </location>
</feature>
<dbReference type="GO" id="GO:0006886">
    <property type="term" value="P:intracellular protein transport"/>
    <property type="evidence" value="ECO:0007669"/>
    <property type="project" value="InterPro"/>
</dbReference>
<evidence type="ECO:0000256" key="1">
    <source>
        <dbReference type="ARBA" id="ARBA00004299"/>
    </source>
</evidence>
<feature type="compositionally biased region" description="Low complexity" evidence="7">
    <location>
        <begin position="343"/>
        <end position="354"/>
    </location>
</feature>
<feature type="compositionally biased region" description="Polar residues" evidence="7">
    <location>
        <begin position="100"/>
        <end position="124"/>
    </location>
</feature>
<dbReference type="InterPro" id="IPR006896">
    <property type="entry name" value="Sec23/24_trunk_dom"/>
</dbReference>
<dbReference type="Pfam" id="PF00626">
    <property type="entry name" value="Gelsolin"/>
    <property type="match status" value="1"/>
</dbReference>
<dbReference type="CTD" id="9632"/>
<feature type="compositionally biased region" description="Pro residues" evidence="7">
    <location>
        <begin position="55"/>
        <end position="67"/>
    </location>
</feature>
<evidence type="ECO:0000256" key="5">
    <source>
        <dbReference type="ARBA" id="ARBA00022927"/>
    </source>
</evidence>
<accession>A0A8B8A3X8</accession>
<gene>
    <name evidence="14" type="primary">LOC110990073</name>
</gene>
<evidence type="ECO:0000259" key="8">
    <source>
        <dbReference type="Pfam" id="PF00626"/>
    </source>
</evidence>
<feature type="compositionally biased region" description="Low complexity" evidence="7">
    <location>
        <begin position="1"/>
        <end position="29"/>
    </location>
</feature>
<dbReference type="InterPro" id="IPR006895">
    <property type="entry name" value="Znf_Sec23_Sec24"/>
</dbReference>
<dbReference type="PANTHER" id="PTHR13803">
    <property type="entry name" value="SEC24-RELATED PROTEIN"/>
    <property type="match status" value="1"/>
</dbReference>
<dbReference type="InterPro" id="IPR036175">
    <property type="entry name" value="Sec23/24_helical_dom_sf"/>
</dbReference>
<feature type="compositionally biased region" description="Low complexity" evidence="7">
    <location>
        <begin position="270"/>
        <end position="283"/>
    </location>
</feature>
<feature type="compositionally biased region" description="Pro residues" evidence="7">
    <location>
        <begin position="209"/>
        <end position="230"/>
    </location>
</feature>
<dbReference type="GO" id="GO:0005789">
    <property type="term" value="C:endoplasmic reticulum membrane"/>
    <property type="evidence" value="ECO:0007669"/>
    <property type="project" value="UniProtKB-SubCell"/>
</dbReference>
<dbReference type="GO" id="GO:0000149">
    <property type="term" value="F:SNARE binding"/>
    <property type="evidence" value="ECO:0007669"/>
    <property type="project" value="TreeGrafter"/>
</dbReference>